<dbReference type="Proteomes" id="UP000000305">
    <property type="component" value="Unassembled WGS sequence"/>
</dbReference>
<evidence type="ECO:0000256" key="1">
    <source>
        <dbReference type="SAM" id="Phobius"/>
    </source>
</evidence>
<dbReference type="KEGG" id="dpx:DAPPUDRAFT_244083"/>
<dbReference type="AlphaFoldDB" id="E9GK80"/>
<proteinExistence type="predicted"/>
<keyword evidence="1" id="KW-0472">Membrane</keyword>
<organism evidence="2 3">
    <name type="scientific">Daphnia pulex</name>
    <name type="common">Water flea</name>
    <dbReference type="NCBI Taxonomy" id="6669"/>
    <lineage>
        <taxon>Eukaryota</taxon>
        <taxon>Metazoa</taxon>
        <taxon>Ecdysozoa</taxon>
        <taxon>Arthropoda</taxon>
        <taxon>Crustacea</taxon>
        <taxon>Branchiopoda</taxon>
        <taxon>Diplostraca</taxon>
        <taxon>Cladocera</taxon>
        <taxon>Anomopoda</taxon>
        <taxon>Daphniidae</taxon>
        <taxon>Daphnia</taxon>
    </lineage>
</organism>
<reference evidence="2 3" key="1">
    <citation type="journal article" date="2011" name="Science">
        <title>The ecoresponsive genome of Daphnia pulex.</title>
        <authorList>
            <person name="Colbourne J.K."/>
            <person name="Pfrender M.E."/>
            <person name="Gilbert D."/>
            <person name="Thomas W.K."/>
            <person name="Tucker A."/>
            <person name="Oakley T.H."/>
            <person name="Tokishita S."/>
            <person name="Aerts A."/>
            <person name="Arnold G.J."/>
            <person name="Basu M.K."/>
            <person name="Bauer D.J."/>
            <person name="Caceres C.E."/>
            <person name="Carmel L."/>
            <person name="Casola C."/>
            <person name="Choi J.H."/>
            <person name="Detter J.C."/>
            <person name="Dong Q."/>
            <person name="Dusheyko S."/>
            <person name="Eads B.D."/>
            <person name="Frohlich T."/>
            <person name="Geiler-Samerotte K.A."/>
            <person name="Gerlach D."/>
            <person name="Hatcher P."/>
            <person name="Jogdeo S."/>
            <person name="Krijgsveld J."/>
            <person name="Kriventseva E.V."/>
            <person name="Kultz D."/>
            <person name="Laforsch C."/>
            <person name="Lindquist E."/>
            <person name="Lopez J."/>
            <person name="Manak J.R."/>
            <person name="Muller J."/>
            <person name="Pangilinan J."/>
            <person name="Patwardhan R.P."/>
            <person name="Pitluck S."/>
            <person name="Pritham E.J."/>
            <person name="Rechtsteiner A."/>
            <person name="Rho M."/>
            <person name="Rogozin I.B."/>
            <person name="Sakarya O."/>
            <person name="Salamov A."/>
            <person name="Schaack S."/>
            <person name="Shapiro H."/>
            <person name="Shiga Y."/>
            <person name="Skalitzky C."/>
            <person name="Smith Z."/>
            <person name="Souvorov A."/>
            <person name="Sung W."/>
            <person name="Tang Z."/>
            <person name="Tsuchiya D."/>
            <person name="Tu H."/>
            <person name="Vos H."/>
            <person name="Wang M."/>
            <person name="Wolf Y.I."/>
            <person name="Yamagata H."/>
            <person name="Yamada T."/>
            <person name="Ye Y."/>
            <person name="Shaw J.R."/>
            <person name="Andrews J."/>
            <person name="Crease T.J."/>
            <person name="Tang H."/>
            <person name="Lucas S.M."/>
            <person name="Robertson H.M."/>
            <person name="Bork P."/>
            <person name="Koonin E.V."/>
            <person name="Zdobnov E.M."/>
            <person name="Grigoriev I.V."/>
            <person name="Lynch M."/>
            <person name="Boore J.L."/>
        </authorList>
    </citation>
    <scope>NUCLEOTIDE SEQUENCE [LARGE SCALE GENOMIC DNA]</scope>
</reference>
<keyword evidence="3" id="KW-1185">Reference proteome</keyword>
<keyword evidence="1" id="KW-0812">Transmembrane</keyword>
<name>E9GK80_DAPPU</name>
<sequence length="56" mass="6351">MSNMTLVIHGKDTVFVFLFLTSDTIIVIIVNAVNLYYEIMHATASNNDTRIVYNTI</sequence>
<evidence type="ECO:0000313" key="3">
    <source>
        <dbReference type="Proteomes" id="UP000000305"/>
    </source>
</evidence>
<evidence type="ECO:0000313" key="2">
    <source>
        <dbReference type="EMBL" id="EFX79944.1"/>
    </source>
</evidence>
<dbReference type="EMBL" id="GL732549">
    <property type="protein sequence ID" value="EFX79944.1"/>
    <property type="molecule type" value="Genomic_DNA"/>
</dbReference>
<dbReference type="InParanoid" id="E9GK80"/>
<feature type="transmembrane region" description="Helical" evidence="1">
    <location>
        <begin position="14"/>
        <end position="37"/>
    </location>
</feature>
<protein>
    <submittedName>
        <fullName evidence="2">Uncharacterized protein</fullName>
    </submittedName>
</protein>
<gene>
    <name evidence="2" type="ORF">DAPPUDRAFT_244083</name>
</gene>
<keyword evidence="1" id="KW-1133">Transmembrane helix</keyword>
<accession>E9GK80</accession>
<dbReference type="HOGENOM" id="CLU_3016296_0_0_1"/>